<dbReference type="AlphaFoldDB" id="A0A8J2RJC7"/>
<sequence>MSPYAECDSLSRFEFKRQLLNIQWRRAHASGDLYRAHNTATGRHDDASSQYTYNVALKCTIGLAGDTGRDADHIRARRDAHIKLGLYMDAIGYRRGITIVTDDVSGRECPFGSESTMGAPE</sequence>
<organism evidence="1 2">
    <name type="scientific">Danaus chrysippus</name>
    <name type="common">African queen</name>
    <dbReference type="NCBI Taxonomy" id="151541"/>
    <lineage>
        <taxon>Eukaryota</taxon>
        <taxon>Metazoa</taxon>
        <taxon>Ecdysozoa</taxon>
        <taxon>Arthropoda</taxon>
        <taxon>Hexapoda</taxon>
        <taxon>Insecta</taxon>
        <taxon>Pterygota</taxon>
        <taxon>Neoptera</taxon>
        <taxon>Endopterygota</taxon>
        <taxon>Lepidoptera</taxon>
        <taxon>Glossata</taxon>
        <taxon>Ditrysia</taxon>
        <taxon>Papilionoidea</taxon>
        <taxon>Nymphalidae</taxon>
        <taxon>Danainae</taxon>
        <taxon>Danaini</taxon>
        <taxon>Danaina</taxon>
        <taxon>Danaus</taxon>
        <taxon>Anosia</taxon>
    </lineage>
</organism>
<protein>
    <submittedName>
        <fullName evidence="1">(African queen) hypothetical protein</fullName>
    </submittedName>
</protein>
<keyword evidence="2" id="KW-1185">Reference proteome</keyword>
<dbReference type="Proteomes" id="UP000789524">
    <property type="component" value="Unassembled WGS sequence"/>
</dbReference>
<evidence type="ECO:0000313" key="2">
    <source>
        <dbReference type="Proteomes" id="UP000789524"/>
    </source>
</evidence>
<evidence type="ECO:0000313" key="1">
    <source>
        <dbReference type="EMBL" id="CAG9585035.1"/>
    </source>
</evidence>
<dbReference type="EMBL" id="CAKASE010000083">
    <property type="protein sequence ID" value="CAG9585035.1"/>
    <property type="molecule type" value="Genomic_DNA"/>
</dbReference>
<proteinExistence type="predicted"/>
<dbReference type="OrthoDB" id="7493956at2759"/>
<accession>A0A8J2RJC7</accession>
<reference evidence="1" key="1">
    <citation type="submission" date="2021-09" db="EMBL/GenBank/DDBJ databases">
        <authorList>
            <person name="Martin H S."/>
        </authorList>
    </citation>
    <scope>NUCLEOTIDE SEQUENCE</scope>
</reference>
<gene>
    <name evidence="1" type="ORF">DCHRY22_LOCUS15528</name>
</gene>
<comment type="caution">
    <text evidence="1">The sequence shown here is derived from an EMBL/GenBank/DDBJ whole genome shotgun (WGS) entry which is preliminary data.</text>
</comment>
<name>A0A8J2RJC7_9NEOP</name>